<dbReference type="InterPro" id="IPR015392">
    <property type="entry name" value="TehB/YeaR-like_dom"/>
</dbReference>
<dbReference type="NCBIfam" id="NF008992">
    <property type="entry name" value="PRK12335.1"/>
    <property type="match status" value="1"/>
</dbReference>
<dbReference type="EMBL" id="QXHD01000004">
    <property type="protein sequence ID" value="NEZ60987.1"/>
    <property type="molecule type" value="Genomic_DNA"/>
</dbReference>
<evidence type="ECO:0000313" key="4">
    <source>
        <dbReference type="Proteomes" id="UP000481033"/>
    </source>
</evidence>
<feature type="domain" description="Tellurite resistance methyltransferase TehB-like" evidence="1">
    <location>
        <begin position="94"/>
        <end position="291"/>
    </location>
</feature>
<reference evidence="3 4" key="1">
    <citation type="journal article" date="2020" name="Microb. Ecol.">
        <title>Ecogenomics of the Marine Benthic Filamentous Cyanobacterium Adonisia.</title>
        <authorList>
            <person name="Walter J.M."/>
            <person name="Coutinho F.H."/>
            <person name="Leomil L."/>
            <person name="Hargreaves P.I."/>
            <person name="Campeao M.E."/>
            <person name="Vieira V.V."/>
            <person name="Silva B.S."/>
            <person name="Fistarol G.O."/>
            <person name="Salomon P.S."/>
            <person name="Sawabe T."/>
            <person name="Mino S."/>
            <person name="Hosokawa M."/>
            <person name="Miyashita H."/>
            <person name="Maruyama F."/>
            <person name="van Verk M.C."/>
            <person name="Dutilh B.E."/>
            <person name="Thompson C.C."/>
            <person name="Thompson F.L."/>
        </authorList>
    </citation>
    <scope>NUCLEOTIDE SEQUENCE [LARGE SCALE GENOMIC DNA]</scope>
    <source>
        <strain evidence="3 4">CCMR0081</strain>
    </source>
</reference>
<dbReference type="Gene3D" id="3.40.50.150">
    <property type="entry name" value="Vaccinia Virus protein VP39"/>
    <property type="match status" value="1"/>
</dbReference>
<dbReference type="InterPro" id="IPR015985">
    <property type="entry name" value="TehB-like_dom"/>
</dbReference>
<dbReference type="PANTHER" id="PTHR43861:SF1">
    <property type="entry name" value="TRANS-ACONITATE 2-METHYLTRANSFERASE"/>
    <property type="match status" value="1"/>
</dbReference>
<gene>
    <name evidence="3" type="primary">tehB</name>
    <name evidence="3" type="ORF">DXZ20_36210</name>
</gene>
<dbReference type="SUPFAM" id="SSF51197">
    <property type="entry name" value="Clavaminate synthase-like"/>
    <property type="match status" value="1"/>
</dbReference>
<proteinExistence type="predicted"/>
<organism evidence="3 4">
    <name type="scientific">Adonisia turfae CCMR0081</name>
    <dbReference type="NCBI Taxonomy" id="2292702"/>
    <lineage>
        <taxon>Bacteria</taxon>
        <taxon>Bacillati</taxon>
        <taxon>Cyanobacteriota</taxon>
        <taxon>Adonisia</taxon>
        <taxon>Adonisia turfae</taxon>
    </lineage>
</organism>
<dbReference type="RefSeq" id="WP_163703252.1">
    <property type="nucleotide sequence ID" value="NZ_QXHD01000004.1"/>
</dbReference>
<dbReference type="InterPro" id="IPR014431">
    <property type="entry name" value="Tellurite-R_TehB-2"/>
</dbReference>
<dbReference type="Gene3D" id="2.60.120.10">
    <property type="entry name" value="Jelly Rolls"/>
    <property type="match status" value="1"/>
</dbReference>
<evidence type="ECO:0000313" key="3">
    <source>
        <dbReference type="EMBL" id="NEZ60987.1"/>
    </source>
</evidence>
<comment type="caution">
    <text evidence="3">The sequence shown here is derived from an EMBL/GenBank/DDBJ whole genome shotgun (WGS) entry which is preliminary data.</text>
</comment>
<dbReference type="NCBIfam" id="TIGR00477">
    <property type="entry name" value="tehB"/>
    <property type="match status" value="1"/>
</dbReference>
<sequence>MTTATIDPLVKYKTLPIWAETTLPESFQTQHNTKPGTWGKITVLAGQLQYEALNEAGEILSTDIITPQHTDFFVSPGAWHRVKPLGPLQCFVEFYCRSEDYFQKKYHFAAPHRDIQALIQGPLADCQAMNVLDLGCGKGRNSTYLYAKGHQVTALDKNTSAIQHLREIIQTEKVGDRFQARVHNIESAALDDYYDLIISTVVFQFLRYKTLSHVIENMQAQTKPQGYNFIIAPVSSSEFPCPLKFPTTLVPQELRDYYKHWHICEYQEQVGKFHRKDSNGNPIESIFATLLAQKRT</sequence>
<protein>
    <submittedName>
        <fullName evidence="3">SAM-dependent methyltransferase TehB</fullName>
    </submittedName>
</protein>
<keyword evidence="4" id="KW-1185">Reference proteome</keyword>
<dbReference type="GO" id="GO:0008757">
    <property type="term" value="F:S-adenosylmethionine-dependent methyltransferase activity"/>
    <property type="evidence" value="ECO:0007669"/>
    <property type="project" value="InterPro"/>
</dbReference>
<feature type="domain" description="TehB/YeaR-like" evidence="2">
    <location>
        <begin position="13"/>
        <end position="92"/>
    </location>
</feature>
<keyword evidence="3" id="KW-0808">Transferase</keyword>
<dbReference type="InterPro" id="IPR029063">
    <property type="entry name" value="SAM-dependent_MTases_sf"/>
</dbReference>
<keyword evidence="3" id="KW-0489">Methyltransferase</keyword>
<dbReference type="InterPro" id="IPR004537">
    <property type="entry name" value="Tellurite-R_MeTrfase_TehB"/>
</dbReference>
<dbReference type="Proteomes" id="UP000481033">
    <property type="component" value="Unassembled WGS sequence"/>
</dbReference>
<dbReference type="GO" id="GO:0005737">
    <property type="term" value="C:cytoplasm"/>
    <property type="evidence" value="ECO:0007669"/>
    <property type="project" value="InterPro"/>
</dbReference>
<dbReference type="Pfam" id="PF03848">
    <property type="entry name" value="TehB"/>
    <property type="match status" value="1"/>
</dbReference>
<name>A0A6M0RXM7_9CYAN</name>
<dbReference type="Pfam" id="PF09313">
    <property type="entry name" value="TehB-like"/>
    <property type="match status" value="1"/>
</dbReference>
<dbReference type="SUPFAM" id="SSF53335">
    <property type="entry name" value="S-adenosyl-L-methionine-dependent methyltransferases"/>
    <property type="match status" value="1"/>
</dbReference>
<dbReference type="GO" id="GO:0032259">
    <property type="term" value="P:methylation"/>
    <property type="evidence" value="ECO:0007669"/>
    <property type="project" value="UniProtKB-KW"/>
</dbReference>
<dbReference type="AlphaFoldDB" id="A0A6M0RXM7"/>
<dbReference type="CDD" id="cd02440">
    <property type="entry name" value="AdoMet_MTases"/>
    <property type="match status" value="1"/>
</dbReference>
<dbReference type="PIRSF" id="PIRSF005215">
    <property type="entry name" value="TehB"/>
    <property type="match status" value="1"/>
</dbReference>
<dbReference type="PANTHER" id="PTHR43861">
    <property type="entry name" value="TRANS-ACONITATE 2-METHYLTRANSFERASE-RELATED"/>
    <property type="match status" value="1"/>
</dbReference>
<evidence type="ECO:0000259" key="2">
    <source>
        <dbReference type="Pfam" id="PF09313"/>
    </source>
</evidence>
<accession>A0A6M0RXM7</accession>
<evidence type="ECO:0000259" key="1">
    <source>
        <dbReference type="Pfam" id="PF03848"/>
    </source>
</evidence>
<dbReference type="InterPro" id="IPR014710">
    <property type="entry name" value="RmlC-like_jellyroll"/>
</dbReference>
<dbReference type="GO" id="GO:0046690">
    <property type="term" value="P:response to tellurium ion"/>
    <property type="evidence" value="ECO:0007669"/>
    <property type="project" value="InterPro"/>
</dbReference>